<evidence type="ECO:0000313" key="3">
    <source>
        <dbReference type="Proteomes" id="UP000321291"/>
    </source>
</evidence>
<sequence>MIQLKAISSIFSIKAYPNPAHDFVNLHLNGVSSPKGKVFIIDLSGKVIKTQVITATDTKIDMAGLATGVYLLKYADGVHDARFRIIKK</sequence>
<dbReference type="InterPro" id="IPR026444">
    <property type="entry name" value="Secre_tail"/>
</dbReference>
<evidence type="ECO:0000259" key="1">
    <source>
        <dbReference type="Pfam" id="PF18962"/>
    </source>
</evidence>
<dbReference type="Proteomes" id="UP000321291">
    <property type="component" value="Chromosome"/>
</dbReference>
<dbReference type="KEGG" id="agi:FSB73_21020"/>
<keyword evidence="3" id="KW-1185">Reference proteome</keyword>
<dbReference type="NCBIfam" id="TIGR04183">
    <property type="entry name" value="Por_Secre_tail"/>
    <property type="match status" value="1"/>
</dbReference>
<protein>
    <submittedName>
        <fullName evidence="2">T9SS type A sorting domain-containing protein</fullName>
    </submittedName>
</protein>
<dbReference type="Pfam" id="PF18962">
    <property type="entry name" value="Por_Secre_tail"/>
    <property type="match status" value="1"/>
</dbReference>
<accession>A0A5B8VQM8</accession>
<proteinExistence type="predicted"/>
<organism evidence="2 3">
    <name type="scientific">Arachidicoccus ginsenosidivorans</name>
    <dbReference type="NCBI Taxonomy" id="496057"/>
    <lineage>
        <taxon>Bacteria</taxon>
        <taxon>Pseudomonadati</taxon>
        <taxon>Bacteroidota</taxon>
        <taxon>Chitinophagia</taxon>
        <taxon>Chitinophagales</taxon>
        <taxon>Chitinophagaceae</taxon>
        <taxon>Arachidicoccus</taxon>
    </lineage>
</organism>
<evidence type="ECO:0000313" key="2">
    <source>
        <dbReference type="EMBL" id="QEC73780.1"/>
    </source>
</evidence>
<name>A0A5B8VQM8_9BACT</name>
<gene>
    <name evidence="2" type="ORF">FSB73_21020</name>
</gene>
<reference evidence="2 3" key="1">
    <citation type="journal article" date="2017" name="Int. J. Syst. Evol. Microbiol.">
        <title>Arachidicoccus ginsenosidivorans sp. nov., with ginsenoside-converting activity isolated from ginseng cultivating soil.</title>
        <authorList>
            <person name="Siddiqi M.Z."/>
            <person name="Aslam Z."/>
            <person name="Im W.T."/>
        </authorList>
    </citation>
    <scope>NUCLEOTIDE SEQUENCE [LARGE SCALE GENOMIC DNA]</scope>
    <source>
        <strain evidence="2 3">Gsoil 809</strain>
    </source>
</reference>
<feature type="domain" description="Secretion system C-terminal sorting" evidence="1">
    <location>
        <begin position="16"/>
        <end position="78"/>
    </location>
</feature>
<dbReference type="AlphaFoldDB" id="A0A5B8VQM8"/>
<dbReference type="EMBL" id="CP042434">
    <property type="protein sequence ID" value="QEC73780.1"/>
    <property type="molecule type" value="Genomic_DNA"/>
</dbReference>